<dbReference type="GO" id="GO:0010124">
    <property type="term" value="P:phenylacetate catabolic process"/>
    <property type="evidence" value="ECO:0007669"/>
    <property type="project" value="InterPro"/>
</dbReference>
<dbReference type="AlphaFoldDB" id="A0A0Q3TIU8"/>
<reference evidence="7 8" key="1">
    <citation type="submission" date="2015-09" db="EMBL/GenBank/DDBJ databases">
        <title>Genome sequencing project for genomic taxonomy and phylogenomics of Bacillus-like bacteria.</title>
        <authorList>
            <person name="Liu B."/>
            <person name="Wang J."/>
            <person name="Zhu Y."/>
            <person name="Liu G."/>
            <person name="Chen Q."/>
            <person name="Chen Z."/>
            <person name="Lan J."/>
            <person name="Che J."/>
            <person name="Ge C."/>
            <person name="Shi H."/>
            <person name="Pan Z."/>
            <person name="Liu X."/>
        </authorList>
    </citation>
    <scope>NUCLEOTIDE SEQUENCE [LARGE SCALE GENOMIC DNA]</scope>
    <source>
        <strain evidence="7 8">LMG 18435</strain>
    </source>
</reference>
<dbReference type="Pfam" id="PF11794">
    <property type="entry name" value="HpaB_N"/>
    <property type="match status" value="1"/>
</dbReference>
<dbReference type="STRING" id="157838.AN964_10375"/>
<keyword evidence="8" id="KW-1185">Reference proteome</keyword>
<organism evidence="7 8">
    <name type="scientific">Heyndrickxia shackletonii</name>
    <dbReference type="NCBI Taxonomy" id="157838"/>
    <lineage>
        <taxon>Bacteria</taxon>
        <taxon>Bacillati</taxon>
        <taxon>Bacillota</taxon>
        <taxon>Bacilli</taxon>
        <taxon>Bacillales</taxon>
        <taxon>Bacillaceae</taxon>
        <taxon>Heyndrickxia</taxon>
    </lineage>
</organism>
<dbReference type="EMBL" id="LJJC01000004">
    <property type="protein sequence ID" value="KQL53864.1"/>
    <property type="molecule type" value="Genomic_DNA"/>
</dbReference>
<dbReference type="InterPro" id="IPR009100">
    <property type="entry name" value="AcylCoA_DH/oxidase_NM_dom_sf"/>
</dbReference>
<dbReference type="InterPro" id="IPR046373">
    <property type="entry name" value="Acyl-CoA_Oxase/DH_mid-dom_sf"/>
</dbReference>
<dbReference type="PANTHER" id="PTHR36117">
    <property type="entry name" value="4-HYDROXYPHENYLACETATE 3-MONOOXYGENASE-RELATED"/>
    <property type="match status" value="1"/>
</dbReference>
<dbReference type="Gene3D" id="1.20.140.10">
    <property type="entry name" value="Butyryl-CoA Dehydrogenase, subunit A, domain 3"/>
    <property type="match status" value="1"/>
</dbReference>
<dbReference type="GO" id="GO:0016712">
    <property type="term" value="F:oxidoreductase activity, acting on paired donors, with incorporation or reduction of molecular oxygen, reduced flavin or flavoprotein as one donor, and incorporation of one atom of oxygen"/>
    <property type="evidence" value="ECO:0007669"/>
    <property type="project" value="InterPro"/>
</dbReference>
<proteinExistence type="predicted"/>
<dbReference type="GO" id="GO:0050660">
    <property type="term" value="F:flavin adenine dinucleotide binding"/>
    <property type="evidence" value="ECO:0007669"/>
    <property type="project" value="InterPro"/>
</dbReference>
<dbReference type="PATRIC" id="fig|157838.3.peg.2284"/>
<evidence type="ECO:0000313" key="7">
    <source>
        <dbReference type="EMBL" id="KQL53864.1"/>
    </source>
</evidence>
<keyword evidence="1" id="KW-0285">Flavoprotein</keyword>
<evidence type="ECO:0000256" key="4">
    <source>
        <dbReference type="PIRSR" id="PIRSR000331-2"/>
    </source>
</evidence>
<evidence type="ECO:0000256" key="1">
    <source>
        <dbReference type="ARBA" id="ARBA00022630"/>
    </source>
</evidence>
<dbReference type="Pfam" id="PF03241">
    <property type="entry name" value="HpaB"/>
    <property type="match status" value="1"/>
</dbReference>
<dbReference type="Gene3D" id="1.10.3140.10">
    <property type="entry name" value="4-hydroxybutyryl-coa dehydratase, domain 1"/>
    <property type="match status" value="1"/>
</dbReference>
<dbReference type="PANTHER" id="PTHR36117:SF3">
    <property type="entry name" value="4-HYDROXYPHENYLACETATE 3-MONOOXYGENASE-RELATED"/>
    <property type="match status" value="1"/>
</dbReference>
<evidence type="ECO:0000313" key="8">
    <source>
        <dbReference type="Proteomes" id="UP000051888"/>
    </source>
</evidence>
<keyword evidence="3" id="KW-0560">Oxidoreductase</keyword>
<evidence type="ECO:0000259" key="6">
    <source>
        <dbReference type="Pfam" id="PF11794"/>
    </source>
</evidence>
<dbReference type="Proteomes" id="UP000051888">
    <property type="component" value="Unassembled WGS sequence"/>
</dbReference>
<feature type="binding site" evidence="4">
    <location>
        <position position="191"/>
    </location>
    <ligand>
        <name>FAD</name>
        <dbReference type="ChEBI" id="CHEBI:57692"/>
    </ligand>
</feature>
<dbReference type="InterPro" id="IPR012687">
    <property type="entry name" value="HpaB_Deino-type"/>
</dbReference>
<dbReference type="SUPFAM" id="SSF56645">
    <property type="entry name" value="Acyl-CoA dehydrogenase NM domain-like"/>
    <property type="match status" value="1"/>
</dbReference>
<sequence>MTISGSEYIKRIDALNNEVWVNGQKITGNISEHPAFKGIMKSKAHLFDLQNNEDHKELLTFKTSSKKEVGFSFQQPTTLKELEKRRIATAFWSRTNAGMLGRSPDYVNTAIMSLGTAHNLFGKNDPNFGSNILHIYQKAMEKDLTFTHTFINPQVNRSTSYMEEDSNIIAAKIIKENTDGIVIKGARLLSTQGGITDELLVIPAGGNFIDESYIYAFTIPSNTPGLKFLCRESFVLSDSPFDHPLGSRFEEMDTVVVFDEVLVPWENVFLYKDYDIAFSMFQETNFNTLLLYQALTRMIVKTEFILGLAESLIDAINIGEYQHVKDKVSEVIVTLEILKGLQFSAEIQAKKNNCGTLVPDAKPLNAAIYYYPRMYPRLVEIIQLLSGSSLITLPTDKDFHSPVRNYIDQYLQGANSTAEDKVKLFRLAWDLCMSPFGTRQTHFERFFFGDPVKLSMGLYNGYNKNEYVDYIKQFLS</sequence>
<dbReference type="RefSeq" id="WP_055739601.1">
    <property type="nucleotide sequence ID" value="NZ_JAAIWL010000001.1"/>
</dbReference>
<dbReference type="GO" id="GO:0016627">
    <property type="term" value="F:oxidoreductase activity, acting on the CH-CH group of donors"/>
    <property type="evidence" value="ECO:0007669"/>
    <property type="project" value="InterPro"/>
</dbReference>
<dbReference type="PIRSF" id="PIRSF000331">
    <property type="entry name" value="HpaA_HpaB"/>
    <property type="match status" value="1"/>
</dbReference>
<dbReference type="Gene3D" id="2.40.110.10">
    <property type="entry name" value="Butyryl-CoA Dehydrogenase, subunit A, domain 2"/>
    <property type="match status" value="1"/>
</dbReference>
<feature type="domain" description="HpaB/PvcC/4-BUDH C-terminal" evidence="5">
    <location>
        <begin position="279"/>
        <end position="475"/>
    </location>
</feature>
<feature type="binding site" evidence="4">
    <location>
        <begin position="154"/>
        <end position="157"/>
    </location>
    <ligand>
        <name>FAD</name>
        <dbReference type="ChEBI" id="CHEBI:57692"/>
    </ligand>
</feature>
<dbReference type="InterPro" id="IPR024719">
    <property type="entry name" value="HpaB/PvcC/4-BUDH_C"/>
</dbReference>
<keyword evidence="2 4" id="KW-0274">FAD</keyword>
<gene>
    <name evidence="7" type="ORF">AN964_10375</name>
</gene>
<dbReference type="SUPFAM" id="SSF47203">
    <property type="entry name" value="Acyl-CoA dehydrogenase C-terminal domain-like"/>
    <property type="match status" value="1"/>
</dbReference>
<evidence type="ECO:0000259" key="5">
    <source>
        <dbReference type="Pfam" id="PF03241"/>
    </source>
</evidence>
<dbReference type="InterPro" id="IPR004925">
    <property type="entry name" value="HpaB/PvcC/4-BUDH"/>
</dbReference>
<comment type="caution">
    <text evidence="7">The sequence shown here is derived from an EMBL/GenBank/DDBJ whole genome shotgun (WGS) entry which is preliminary data.</text>
</comment>
<name>A0A0Q3TIU8_9BACI</name>
<dbReference type="NCBIfam" id="TIGR02309">
    <property type="entry name" value="HpaB-1"/>
    <property type="match status" value="1"/>
</dbReference>
<protein>
    <submittedName>
        <fullName evidence="7">4-hydroxyphenylacetate 3-monooxygenase</fullName>
    </submittedName>
</protein>
<keyword evidence="7" id="KW-0503">Monooxygenase</keyword>
<accession>A0A0Q3TIU8</accession>
<dbReference type="InterPro" id="IPR024674">
    <property type="entry name" value="HpaB/PvcC/4-BUDH_N"/>
</dbReference>
<dbReference type="InterPro" id="IPR036250">
    <property type="entry name" value="AcylCo_DH-like_C"/>
</dbReference>
<evidence type="ECO:0000256" key="2">
    <source>
        <dbReference type="ARBA" id="ARBA00022827"/>
    </source>
</evidence>
<dbReference type="OrthoDB" id="9785230at2"/>
<feature type="domain" description="HpaB/PvcC/4-BUDH N-terminal" evidence="6">
    <location>
        <begin position="5"/>
        <end position="270"/>
    </location>
</feature>
<evidence type="ECO:0000256" key="3">
    <source>
        <dbReference type="ARBA" id="ARBA00023002"/>
    </source>
</evidence>